<dbReference type="Proteomes" id="UP000658258">
    <property type="component" value="Unassembled WGS sequence"/>
</dbReference>
<gene>
    <name evidence="1" type="ORF">GCM10011340_20240</name>
</gene>
<sequence length="74" mass="8656">MLTPITELMKTPEPVVMPRFRVDWVNPHAKLLQENTGHEILRAWDKPMARSLFNQIYPRLLATTITEIESEVLK</sequence>
<protein>
    <submittedName>
        <fullName evidence="1">Uncharacterized protein</fullName>
    </submittedName>
</protein>
<evidence type="ECO:0000313" key="2">
    <source>
        <dbReference type="Proteomes" id="UP000658258"/>
    </source>
</evidence>
<reference evidence="2" key="1">
    <citation type="journal article" date="2019" name="Int. J. Syst. Evol. Microbiol.">
        <title>The Global Catalogue of Microorganisms (GCM) 10K type strain sequencing project: providing services to taxonomists for standard genome sequencing and annotation.</title>
        <authorList>
            <consortium name="The Broad Institute Genomics Platform"/>
            <consortium name="The Broad Institute Genome Sequencing Center for Infectious Disease"/>
            <person name="Wu L."/>
            <person name="Ma J."/>
        </authorList>
    </citation>
    <scope>NUCLEOTIDE SEQUENCE [LARGE SCALE GENOMIC DNA]</scope>
    <source>
        <strain evidence="2">CGMCC 1.15111</strain>
    </source>
</reference>
<organism evidence="1 2">
    <name type="scientific">Roseivirga thermotolerans</name>
    <dbReference type="NCBI Taxonomy" id="1758176"/>
    <lineage>
        <taxon>Bacteria</taxon>
        <taxon>Pseudomonadati</taxon>
        <taxon>Bacteroidota</taxon>
        <taxon>Cytophagia</taxon>
        <taxon>Cytophagales</taxon>
        <taxon>Roseivirgaceae</taxon>
        <taxon>Roseivirga</taxon>
    </lineage>
</organism>
<keyword evidence="2" id="KW-1185">Reference proteome</keyword>
<evidence type="ECO:0000313" key="1">
    <source>
        <dbReference type="EMBL" id="GHE65136.1"/>
    </source>
</evidence>
<proteinExistence type="predicted"/>
<accession>A0ABQ3I8H1</accession>
<dbReference type="EMBL" id="BNAG01000003">
    <property type="protein sequence ID" value="GHE65136.1"/>
    <property type="molecule type" value="Genomic_DNA"/>
</dbReference>
<name>A0ABQ3I8H1_9BACT</name>
<comment type="caution">
    <text evidence="1">The sequence shown here is derived from an EMBL/GenBank/DDBJ whole genome shotgun (WGS) entry which is preliminary data.</text>
</comment>